<dbReference type="Pfam" id="PF13432">
    <property type="entry name" value="TPR_16"/>
    <property type="match status" value="1"/>
</dbReference>
<dbReference type="Gene3D" id="3.40.50.150">
    <property type="entry name" value="Vaccinia Virus protein VP39"/>
    <property type="match status" value="1"/>
</dbReference>
<dbReference type="PANTHER" id="PTHR43861">
    <property type="entry name" value="TRANS-ACONITATE 2-METHYLTRANSFERASE-RELATED"/>
    <property type="match status" value="1"/>
</dbReference>
<dbReference type="Gene3D" id="1.25.40.10">
    <property type="entry name" value="Tetratricopeptide repeat domain"/>
    <property type="match status" value="2"/>
</dbReference>
<dbReference type="InterPro" id="IPR019734">
    <property type="entry name" value="TPR_rpt"/>
</dbReference>
<proteinExistence type="predicted"/>
<dbReference type="InterPro" id="IPR011990">
    <property type="entry name" value="TPR-like_helical_dom_sf"/>
</dbReference>
<dbReference type="Pfam" id="PF13489">
    <property type="entry name" value="Methyltransf_23"/>
    <property type="match status" value="1"/>
</dbReference>
<dbReference type="InterPro" id="IPR029063">
    <property type="entry name" value="SAM-dependent_MTases_sf"/>
</dbReference>
<name>A0A4S5BN25_9BURK</name>
<dbReference type="EMBL" id="SSWX01000016">
    <property type="protein sequence ID" value="THJ32261.1"/>
    <property type="molecule type" value="Genomic_DNA"/>
</dbReference>
<dbReference type="AlphaFoldDB" id="A0A4S5BN25"/>
<dbReference type="CDD" id="cd02440">
    <property type="entry name" value="AdoMet_MTases"/>
    <property type="match status" value="1"/>
</dbReference>
<protein>
    <submittedName>
        <fullName evidence="2">Tetratricopeptide repeat protein</fullName>
    </submittedName>
</protein>
<keyword evidence="3" id="KW-1185">Reference proteome</keyword>
<dbReference type="SUPFAM" id="SSF53335">
    <property type="entry name" value="S-adenosyl-L-methionine-dependent methyltransferases"/>
    <property type="match status" value="1"/>
</dbReference>
<dbReference type="SMART" id="SM00028">
    <property type="entry name" value="TPR"/>
    <property type="match status" value="5"/>
</dbReference>
<feature type="repeat" description="TPR" evidence="1">
    <location>
        <begin position="150"/>
        <end position="183"/>
    </location>
</feature>
<dbReference type="SUPFAM" id="SSF48452">
    <property type="entry name" value="TPR-like"/>
    <property type="match status" value="1"/>
</dbReference>
<evidence type="ECO:0000313" key="3">
    <source>
        <dbReference type="Proteomes" id="UP000306236"/>
    </source>
</evidence>
<keyword evidence="1" id="KW-0802">TPR repeat</keyword>
<reference evidence="2 3" key="1">
    <citation type="submission" date="2019-04" db="EMBL/GenBank/DDBJ databases">
        <title>Lampropedia sp YIM MLB12 draf genome.</title>
        <authorList>
            <person name="Wang Y.-X."/>
        </authorList>
    </citation>
    <scope>NUCLEOTIDE SEQUENCE [LARGE SCALE GENOMIC DNA]</scope>
    <source>
        <strain evidence="2 3">YIM MLB12</strain>
    </source>
</reference>
<organism evidence="2 3">
    <name type="scientific">Lampropedia aestuarii</name>
    <dbReference type="NCBI Taxonomy" id="2562762"/>
    <lineage>
        <taxon>Bacteria</taxon>
        <taxon>Pseudomonadati</taxon>
        <taxon>Pseudomonadota</taxon>
        <taxon>Betaproteobacteria</taxon>
        <taxon>Burkholderiales</taxon>
        <taxon>Comamonadaceae</taxon>
        <taxon>Lampropedia</taxon>
    </lineage>
</organism>
<dbReference type="RefSeq" id="WP_136407020.1">
    <property type="nucleotide sequence ID" value="NZ_SSWX01000016.1"/>
</dbReference>
<feature type="repeat" description="TPR" evidence="1">
    <location>
        <begin position="184"/>
        <end position="217"/>
    </location>
</feature>
<comment type="caution">
    <text evidence="2">The sequence shown here is derived from an EMBL/GenBank/DDBJ whole genome shotgun (WGS) entry which is preliminary data.</text>
</comment>
<dbReference type="OrthoDB" id="9809392at2"/>
<dbReference type="Proteomes" id="UP000306236">
    <property type="component" value="Unassembled WGS sequence"/>
</dbReference>
<accession>A0A4S5BN25</accession>
<evidence type="ECO:0000256" key="1">
    <source>
        <dbReference type="PROSITE-ProRule" id="PRU00339"/>
    </source>
</evidence>
<evidence type="ECO:0000313" key="2">
    <source>
        <dbReference type="EMBL" id="THJ32261.1"/>
    </source>
</evidence>
<dbReference type="PROSITE" id="PS50005">
    <property type="entry name" value="TPR"/>
    <property type="match status" value="2"/>
</dbReference>
<sequence>MTQTATLTAQIKANDPIINRAYQLLAQNQLEAVAKLLNEAQRNTTQDPRIFMLGAKLAEQQGYPDKAVEAAEHAVALAPQWWPAQLELGLLLARLDRYAKALAQAEKIFALESKERMALAGVVDIASRCGDLNKAIIYTKRALEHYPNDPILLMSLANSYFYNRQYDEAHATWTEVIALDPKQAQAYFGRLNVWVQRGEPAKAQEDIERLLDLAPQDPVYQYYAQVVAGQTPATQPVELQRQLFDGMAGRYDLHMVRVLRYELPKQIAEKIVDIFPDRKFNLLDLGCGSGLLGVYLGKVNGWVIGVDASSKMVEQAARHGIYHKFHTVNILDAVRDTPANLYEVITALDVFPYVGDLAPVLGNVHRILQQDGFFFFSTEVADNDGPGFVLQANGRYAHSRSYLESLLQQAGYALATIEEKTIRFEAGEPVKGFVVTAQKGH</sequence>
<gene>
    <name evidence="2" type="ORF">E8K88_12580</name>
</gene>